<protein>
    <submittedName>
        <fullName evidence="1">Uncharacterized protein</fullName>
    </submittedName>
</protein>
<dbReference type="InterPro" id="IPR027417">
    <property type="entry name" value="P-loop_NTPase"/>
</dbReference>
<dbReference type="Gene3D" id="3.40.50.300">
    <property type="entry name" value="P-loop containing nucleotide triphosphate hydrolases"/>
    <property type="match status" value="1"/>
</dbReference>
<comment type="caution">
    <text evidence="1">The sequence shown here is derived from an EMBL/GenBank/DDBJ whole genome shotgun (WGS) entry which is preliminary data.</text>
</comment>
<dbReference type="Proteomes" id="UP001592582">
    <property type="component" value="Unassembled WGS sequence"/>
</dbReference>
<dbReference type="SUPFAM" id="SSF52540">
    <property type="entry name" value="P-loop containing nucleoside triphosphate hydrolases"/>
    <property type="match status" value="1"/>
</dbReference>
<proteinExistence type="predicted"/>
<gene>
    <name evidence="1" type="ORF">ACEZDG_19635</name>
</gene>
<evidence type="ECO:0000313" key="1">
    <source>
        <dbReference type="EMBL" id="MFC1411481.1"/>
    </source>
</evidence>
<reference evidence="1 2" key="1">
    <citation type="submission" date="2024-09" db="EMBL/GenBank/DDBJ databases">
        <authorList>
            <person name="Lee S.D."/>
        </authorList>
    </citation>
    <scope>NUCLEOTIDE SEQUENCE [LARGE SCALE GENOMIC DNA]</scope>
    <source>
        <strain evidence="1 2">N1-1</strain>
    </source>
</reference>
<accession>A0ABV6VCP6</accession>
<keyword evidence="2" id="KW-1185">Reference proteome</keyword>
<name>A0ABV6VCP6_9ACTN</name>
<evidence type="ECO:0000313" key="2">
    <source>
        <dbReference type="Proteomes" id="UP001592582"/>
    </source>
</evidence>
<dbReference type="EMBL" id="JBHEZX010000008">
    <property type="protein sequence ID" value="MFC1411481.1"/>
    <property type="molecule type" value="Genomic_DNA"/>
</dbReference>
<organism evidence="1 2">
    <name type="scientific">Streptacidiphilus alkalitolerans</name>
    <dbReference type="NCBI Taxonomy" id="3342712"/>
    <lineage>
        <taxon>Bacteria</taxon>
        <taxon>Bacillati</taxon>
        <taxon>Actinomycetota</taxon>
        <taxon>Actinomycetes</taxon>
        <taxon>Kitasatosporales</taxon>
        <taxon>Streptomycetaceae</taxon>
        <taxon>Streptacidiphilus</taxon>
    </lineage>
</organism>
<sequence length="548" mass="58772">MTLIQHLSRGRDLARTAGDHAADMFGPLLTIGRGLRAHGRWAVKWWGGLPKDRRGPVLLLAVAVVAAVALLPYGPLLALLTLMGSAAWAGRDRAPAPEPAPDTSQLKLGAIYTALTPYLVHESDPSPLYSHGGDFKDAFGSWEFDPEGRLTSLELRYPAYFTDTEPHARARIEHVIHSKAGRSREYRFTWDEETNHLQVSVLSPLPTDILAQPYVTAQGEVVLGFTDTTSTNRMIPVRQGAGTTHQPPVLWRTGPRAGEPHLLALGTHGQGTSTLLRSLALQALAHGDIVVIDGAGTGEHACLVGRPGVHTVETSLHGALAALEWAVNETHRRLDAHNLAKRSGITPPADTVRPLWLLLDHPAELSELAQAEGRTDPQDLLEVPLRHGRTAHITVVVADHLDALPRIKPTVRSAARARVVLGPLDPDLAPDALGAPLDITPSSHTPPGRGYARLGIHPPVRIQVPAAPDPLDEETPADQRDAVIALLPHTDSRTEAPASAALSLDKNPPPARSGPAPDPGPDRAEQQERAEERTGEIATPVIPALQLP</sequence>